<comment type="caution">
    <text evidence="2">The sequence shown here is derived from an EMBL/GenBank/DDBJ whole genome shotgun (WGS) entry which is preliminary data.</text>
</comment>
<evidence type="ECO:0000259" key="1">
    <source>
        <dbReference type="Pfam" id="PF03033"/>
    </source>
</evidence>
<accession>A0ABT1X805</accession>
<feature type="domain" description="Glycosyltransferase family 28 N-terminal" evidence="1">
    <location>
        <begin position="4"/>
        <end position="44"/>
    </location>
</feature>
<dbReference type="EC" id="2.4.-.-" evidence="2"/>
<dbReference type="Gene3D" id="3.40.50.2000">
    <property type="entry name" value="Glycogen Phosphorylase B"/>
    <property type="match status" value="1"/>
</dbReference>
<dbReference type="RefSeq" id="WP_257717896.1">
    <property type="nucleotide sequence ID" value="NZ_JANJOU010000019.1"/>
</dbReference>
<evidence type="ECO:0000313" key="2">
    <source>
        <dbReference type="EMBL" id="MCR0984240.1"/>
    </source>
</evidence>
<evidence type="ECO:0000313" key="3">
    <source>
        <dbReference type="Proteomes" id="UP001524642"/>
    </source>
</evidence>
<keyword evidence="3" id="KW-1185">Reference proteome</keyword>
<dbReference type="Pfam" id="PF03033">
    <property type="entry name" value="Glyco_transf_28"/>
    <property type="match status" value="1"/>
</dbReference>
<dbReference type="Proteomes" id="UP001524642">
    <property type="component" value="Unassembled WGS sequence"/>
</dbReference>
<organism evidence="2 3">
    <name type="scientific">Roseomonas populi</name>
    <dbReference type="NCBI Taxonomy" id="3121582"/>
    <lineage>
        <taxon>Bacteria</taxon>
        <taxon>Pseudomonadati</taxon>
        <taxon>Pseudomonadota</taxon>
        <taxon>Alphaproteobacteria</taxon>
        <taxon>Acetobacterales</taxon>
        <taxon>Roseomonadaceae</taxon>
        <taxon>Roseomonas</taxon>
    </lineage>
</organism>
<keyword evidence="2" id="KW-0808">Transferase</keyword>
<dbReference type="SUPFAM" id="SSF53756">
    <property type="entry name" value="UDP-Glycosyltransferase/glycogen phosphorylase"/>
    <property type="match status" value="1"/>
</dbReference>
<gene>
    <name evidence="2" type="ORF">NRP21_19465</name>
</gene>
<dbReference type="InterPro" id="IPR004276">
    <property type="entry name" value="GlycoTrans_28_N"/>
</dbReference>
<reference evidence="2 3" key="1">
    <citation type="submission" date="2022-06" db="EMBL/GenBank/DDBJ databases">
        <title>Roseomonas CN29.</title>
        <authorList>
            <person name="Cheng Y."/>
            <person name="He X."/>
        </authorList>
    </citation>
    <scope>NUCLEOTIDE SEQUENCE [LARGE SCALE GENOMIC DNA]</scope>
    <source>
        <strain evidence="2 3">CN29</strain>
    </source>
</reference>
<keyword evidence="2" id="KW-0328">Glycosyltransferase</keyword>
<protein>
    <submittedName>
        <fullName evidence="2">Glycosyltransferase</fullName>
        <ecNumber evidence="2">2.4.-.-</ecNumber>
    </submittedName>
</protein>
<sequence length="49" mass="5093">MPRILLASPGSLGDVLPFIALAKALRAAGHEVRLGSSRNNCHVVEANGI</sequence>
<name>A0ABT1X805_9PROT</name>
<dbReference type="EMBL" id="JANJOU010000019">
    <property type="protein sequence ID" value="MCR0984240.1"/>
    <property type="molecule type" value="Genomic_DNA"/>
</dbReference>
<dbReference type="GO" id="GO:0016757">
    <property type="term" value="F:glycosyltransferase activity"/>
    <property type="evidence" value="ECO:0007669"/>
    <property type="project" value="UniProtKB-KW"/>
</dbReference>
<proteinExistence type="predicted"/>